<sequence length="160" mass="18237">MRKIVKLDELDRRIVSELQQNGGLSNAELAERVGSTGPSCWRRVRQLEETGVLRATVRLADPRLLGHGVNVLCNVRLRNHDPETSRRFIDFIESEARIMECYSMSGEWDYLMRVVASDVADYEDFLLHRLLTHPAVANASSHFALSIAKYKTALPIFTEH</sequence>
<organism evidence="5 6">
    <name type="scientific">Sphingobium lignivorans</name>
    <dbReference type="NCBI Taxonomy" id="2735886"/>
    <lineage>
        <taxon>Bacteria</taxon>
        <taxon>Pseudomonadati</taxon>
        <taxon>Pseudomonadota</taxon>
        <taxon>Alphaproteobacteria</taxon>
        <taxon>Sphingomonadales</taxon>
        <taxon>Sphingomonadaceae</taxon>
        <taxon>Sphingobium</taxon>
    </lineage>
</organism>
<feature type="domain" description="HTH asnC-type" evidence="4">
    <location>
        <begin position="7"/>
        <end position="68"/>
    </location>
</feature>
<keyword evidence="6" id="KW-1185">Reference proteome</keyword>
<dbReference type="PROSITE" id="PS00519">
    <property type="entry name" value="HTH_ASNC_1"/>
    <property type="match status" value="1"/>
</dbReference>
<comment type="caution">
    <text evidence="5">The sequence shown here is derived from an EMBL/GenBank/DDBJ whole genome shotgun (WGS) entry which is preliminary data.</text>
</comment>
<dbReference type="Pfam" id="PF13412">
    <property type="entry name" value="HTH_24"/>
    <property type="match status" value="1"/>
</dbReference>
<accession>A0ABR6NGV1</accession>
<dbReference type="InterPro" id="IPR019887">
    <property type="entry name" value="Tscrpt_reg_AsnC/Lrp_C"/>
</dbReference>
<dbReference type="InterPro" id="IPR019885">
    <property type="entry name" value="Tscrpt_reg_HTH_AsnC-type_CS"/>
</dbReference>
<keyword evidence="1" id="KW-0805">Transcription regulation</keyword>
<reference evidence="5 6" key="1">
    <citation type="submission" date="2020-08" db="EMBL/GenBank/DDBJ databases">
        <title>Exploring microbial biodiversity for novel pathways involved in the catabolism of aromatic compounds derived from lignin.</title>
        <authorList>
            <person name="Elkins J."/>
        </authorList>
    </citation>
    <scope>NUCLEOTIDE SEQUENCE [LARGE SCALE GENOMIC DNA]</scope>
    <source>
        <strain evidence="5 6">B1D3A</strain>
    </source>
</reference>
<evidence type="ECO:0000259" key="4">
    <source>
        <dbReference type="PROSITE" id="PS50956"/>
    </source>
</evidence>
<keyword evidence="2" id="KW-0238">DNA-binding</keyword>
<dbReference type="Proteomes" id="UP001138540">
    <property type="component" value="Unassembled WGS sequence"/>
</dbReference>
<dbReference type="Pfam" id="PF01037">
    <property type="entry name" value="AsnC_trans_reg"/>
    <property type="match status" value="1"/>
</dbReference>
<keyword evidence="3" id="KW-0804">Transcription</keyword>
<evidence type="ECO:0000256" key="1">
    <source>
        <dbReference type="ARBA" id="ARBA00023015"/>
    </source>
</evidence>
<evidence type="ECO:0000313" key="6">
    <source>
        <dbReference type="Proteomes" id="UP001138540"/>
    </source>
</evidence>
<dbReference type="CDD" id="cd00090">
    <property type="entry name" value="HTH_ARSR"/>
    <property type="match status" value="1"/>
</dbReference>
<name>A0ABR6NGV1_9SPHN</name>
<proteinExistence type="predicted"/>
<dbReference type="SUPFAM" id="SSF54909">
    <property type="entry name" value="Dimeric alpha+beta barrel"/>
    <property type="match status" value="1"/>
</dbReference>
<dbReference type="InterPro" id="IPR011991">
    <property type="entry name" value="ArsR-like_HTH"/>
</dbReference>
<dbReference type="Gene3D" id="1.10.10.10">
    <property type="entry name" value="Winged helix-like DNA-binding domain superfamily/Winged helix DNA-binding domain"/>
    <property type="match status" value="1"/>
</dbReference>
<dbReference type="InterPro" id="IPR036388">
    <property type="entry name" value="WH-like_DNA-bd_sf"/>
</dbReference>
<dbReference type="PRINTS" id="PR00033">
    <property type="entry name" value="HTHASNC"/>
</dbReference>
<protein>
    <submittedName>
        <fullName evidence="5">Lrp/AsnC family transcriptional regulator</fullName>
    </submittedName>
</protein>
<dbReference type="Gene3D" id="3.30.70.920">
    <property type="match status" value="1"/>
</dbReference>
<dbReference type="InterPro" id="IPR019888">
    <property type="entry name" value="Tscrpt_reg_AsnC-like"/>
</dbReference>
<dbReference type="PANTHER" id="PTHR30154">
    <property type="entry name" value="LEUCINE-RESPONSIVE REGULATORY PROTEIN"/>
    <property type="match status" value="1"/>
</dbReference>
<dbReference type="EMBL" id="JACHKA010000001">
    <property type="protein sequence ID" value="MBB5986491.1"/>
    <property type="molecule type" value="Genomic_DNA"/>
</dbReference>
<dbReference type="PANTHER" id="PTHR30154:SF34">
    <property type="entry name" value="TRANSCRIPTIONAL REGULATOR AZLB"/>
    <property type="match status" value="1"/>
</dbReference>
<dbReference type="InterPro" id="IPR000485">
    <property type="entry name" value="AsnC-type_HTH_dom"/>
</dbReference>
<dbReference type="InterPro" id="IPR036390">
    <property type="entry name" value="WH_DNA-bd_sf"/>
</dbReference>
<evidence type="ECO:0000256" key="3">
    <source>
        <dbReference type="ARBA" id="ARBA00023163"/>
    </source>
</evidence>
<dbReference type="SMART" id="SM00344">
    <property type="entry name" value="HTH_ASNC"/>
    <property type="match status" value="1"/>
</dbReference>
<dbReference type="InterPro" id="IPR011008">
    <property type="entry name" value="Dimeric_a/b-barrel"/>
</dbReference>
<dbReference type="RefSeq" id="WP_184154066.1">
    <property type="nucleotide sequence ID" value="NZ_JACHKA010000001.1"/>
</dbReference>
<dbReference type="SUPFAM" id="SSF46785">
    <property type="entry name" value="Winged helix' DNA-binding domain"/>
    <property type="match status" value="1"/>
</dbReference>
<evidence type="ECO:0000256" key="2">
    <source>
        <dbReference type="ARBA" id="ARBA00023125"/>
    </source>
</evidence>
<evidence type="ECO:0000313" key="5">
    <source>
        <dbReference type="EMBL" id="MBB5986491.1"/>
    </source>
</evidence>
<gene>
    <name evidence="5" type="ORF">HNP60_002465</name>
</gene>
<dbReference type="PROSITE" id="PS50956">
    <property type="entry name" value="HTH_ASNC_2"/>
    <property type="match status" value="1"/>
</dbReference>